<dbReference type="KEGG" id="mya:MORIYA_1750"/>
<proteinExistence type="predicted"/>
<dbReference type="AlphaFoldDB" id="A0A330LQU5"/>
<dbReference type="EMBL" id="LS483250">
    <property type="protein sequence ID" value="SQD78228.1"/>
    <property type="molecule type" value="Genomic_DNA"/>
</dbReference>
<reference evidence="2" key="1">
    <citation type="submission" date="2018-05" db="EMBL/GenBank/DDBJ databases">
        <authorList>
            <person name="Cea G.-C."/>
            <person name="William W."/>
        </authorList>
    </citation>
    <scope>NUCLEOTIDE SEQUENCE [LARGE SCALE GENOMIC DNA]</scope>
    <source>
        <strain evidence="2">DB21MT 5</strain>
    </source>
</reference>
<accession>A0A330LQU5</accession>
<sequence length="43" mass="4908">MFNFLIVDFLALLSFELNVIIVEFRGHCDGYLDIPSAIISTFL</sequence>
<keyword evidence="2" id="KW-1185">Reference proteome</keyword>
<evidence type="ECO:0000313" key="1">
    <source>
        <dbReference type="EMBL" id="SQD78228.1"/>
    </source>
</evidence>
<evidence type="ECO:0000313" key="2">
    <source>
        <dbReference type="Proteomes" id="UP000250163"/>
    </source>
</evidence>
<name>A0A330LQU5_9GAMM</name>
<gene>
    <name evidence="1" type="ORF">MORIYA_1750</name>
</gene>
<protein>
    <submittedName>
        <fullName evidence="1">Uncharacterized protein</fullName>
    </submittedName>
</protein>
<organism evidence="1 2">
    <name type="scientific">Moritella yayanosii</name>
    <dbReference type="NCBI Taxonomy" id="69539"/>
    <lineage>
        <taxon>Bacteria</taxon>
        <taxon>Pseudomonadati</taxon>
        <taxon>Pseudomonadota</taxon>
        <taxon>Gammaproteobacteria</taxon>
        <taxon>Alteromonadales</taxon>
        <taxon>Moritellaceae</taxon>
        <taxon>Moritella</taxon>
    </lineage>
</organism>
<dbReference type="Proteomes" id="UP000250163">
    <property type="component" value="Chromosome MORIYA"/>
</dbReference>